<dbReference type="EMBL" id="FMBM01000001">
    <property type="protein sequence ID" value="SCC78124.1"/>
    <property type="molecule type" value="Genomic_DNA"/>
</dbReference>
<feature type="transmembrane region" description="Helical" evidence="6">
    <location>
        <begin position="197"/>
        <end position="221"/>
    </location>
</feature>
<accession>A0A0P8A7F0</accession>
<evidence type="ECO:0000256" key="6">
    <source>
        <dbReference type="SAM" id="Phobius"/>
    </source>
</evidence>
<evidence type="ECO:0000256" key="4">
    <source>
        <dbReference type="ARBA" id="ARBA00022989"/>
    </source>
</evidence>
<comment type="caution">
    <text evidence="8">The sequence shown here is derived from an EMBL/GenBank/DDBJ whole genome shotgun (WGS) entry which is preliminary data.</text>
</comment>
<dbReference type="RefSeq" id="WP_083204174.1">
    <property type="nucleotide sequence ID" value="NZ_FMBM01000001.1"/>
</dbReference>
<organism evidence="8 10">
    <name type="scientific">Saliniramus fredricksonii</name>
    <dbReference type="NCBI Taxonomy" id="1653334"/>
    <lineage>
        <taxon>Bacteria</taxon>
        <taxon>Pseudomonadati</taxon>
        <taxon>Pseudomonadota</taxon>
        <taxon>Alphaproteobacteria</taxon>
        <taxon>Hyphomicrobiales</taxon>
        <taxon>Salinarimonadaceae</taxon>
        <taxon>Saliniramus</taxon>
    </lineage>
</organism>
<protein>
    <submittedName>
        <fullName evidence="9">EamA-like transporter family protein</fullName>
    </submittedName>
    <submittedName>
        <fullName evidence="8">Putative permease</fullName>
    </submittedName>
</protein>
<feature type="transmembrane region" description="Helical" evidence="6">
    <location>
        <begin position="119"/>
        <end position="137"/>
    </location>
</feature>
<evidence type="ECO:0000313" key="9">
    <source>
        <dbReference type="EMBL" id="SCC78124.1"/>
    </source>
</evidence>
<feature type="transmembrane region" description="Helical" evidence="6">
    <location>
        <begin position="61"/>
        <end position="80"/>
    </location>
</feature>
<dbReference type="Proteomes" id="UP000182800">
    <property type="component" value="Unassembled WGS sequence"/>
</dbReference>
<evidence type="ECO:0000313" key="10">
    <source>
        <dbReference type="Proteomes" id="UP000050497"/>
    </source>
</evidence>
<feature type="transmembrane region" description="Helical" evidence="6">
    <location>
        <begin position="281"/>
        <end position="299"/>
    </location>
</feature>
<dbReference type="Pfam" id="PF00892">
    <property type="entry name" value="EamA"/>
    <property type="match status" value="1"/>
</dbReference>
<dbReference type="EMBL" id="LJSX01000010">
    <property type="protein sequence ID" value="KPQ11109.1"/>
    <property type="molecule type" value="Genomic_DNA"/>
</dbReference>
<dbReference type="STRING" id="1653334.GA0071312_0097"/>
<dbReference type="PANTHER" id="PTHR22911:SF6">
    <property type="entry name" value="SOLUTE CARRIER FAMILY 35 MEMBER G1"/>
    <property type="match status" value="1"/>
</dbReference>
<dbReference type="GO" id="GO:0016020">
    <property type="term" value="C:membrane"/>
    <property type="evidence" value="ECO:0007669"/>
    <property type="project" value="UniProtKB-SubCell"/>
</dbReference>
<keyword evidence="3 6" id="KW-0812">Transmembrane</keyword>
<evidence type="ECO:0000313" key="11">
    <source>
        <dbReference type="Proteomes" id="UP000182800"/>
    </source>
</evidence>
<dbReference type="SUPFAM" id="SSF103481">
    <property type="entry name" value="Multidrug resistance efflux transporter EmrE"/>
    <property type="match status" value="2"/>
</dbReference>
<evidence type="ECO:0000313" key="8">
    <source>
        <dbReference type="EMBL" id="KPQ11109.1"/>
    </source>
</evidence>
<gene>
    <name evidence="9" type="ORF">GA0071312_0097</name>
    <name evidence="8" type="ORF">HLUCCO17_08195</name>
</gene>
<dbReference type="InterPro" id="IPR000620">
    <property type="entry name" value="EamA_dom"/>
</dbReference>
<dbReference type="InterPro" id="IPR037185">
    <property type="entry name" value="EmrE-like"/>
</dbReference>
<feature type="transmembrane region" description="Helical" evidence="6">
    <location>
        <begin position="92"/>
        <end position="113"/>
    </location>
</feature>
<evidence type="ECO:0000256" key="2">
    <source>
        <dbReference type="ARBA" id="ARBA00009853"/>
    </source>
</evidence>
<comment type="subcellular location">
    <subcellularLocation>
        <location evidence="1">Membrane</location>
        <topology evidence="1">Multi-pass membrane protein</topology>
    </subcellularLocation>
</comment>
<dbReference type="PANTHER" id="PTHR22911">
    <property type="entry name" value="ACYL-MALONYL CONDENSING ENZYME-RELATED"/>
    <property type="match status" value="1"/>
</dbReference>
<feature type="domain" description="EamA" evidence="7">
    <location>
        <begin position="27"/>
        <end position="159"/>
    </location>
</feature>
<keyword evidence="4 6" id="KW-1133">Transmembrane helix</keyword>
<feature type="transmembrane region" description="Helical" evidence="6">
    <location>
        <begin position="227"/>
        <end position="248"/>
    </location>
</feature>
<evidence type="ECO:0000259" key="7">
    <source>
        <dbReference type="Pfam" id="PF00892"/>
    </source>
</evidence>
<evidence type="ECO:0000256" key="5">
    <source>
        <dbReference type="ARBA" id="ARBA00023136"/>
    </source>
</evidence>
<feature type="transmembrane region" description="Helical" evidence="6">
    <location>
        <begin position="255"/>
        <end position="275"/>
    </location>
</feature>
<dbReference type="Proteomes" id="UP000050497">
    <property type="component" value="Unassembled WGS sequence"/>
</dbReference>
<sequence>MRISDAKTPIAASGDSTVAAPASALRAAVLTLIACAFFAAANAFAKGAQVDDAMPPQQVTFFRFLFGFLTLLPWILLARGPVFRTAVPHIHAIRVIFGMSGVICMFAALAHLPLADVTAIAWANPLVAMLLAALFLGDRISGRRWLFAAIGFSGVLVMMRPSGAAFGWEGLFALGAALFIGAEVAAIRALAGRDGALTVLAIANAGGSLATLLIAAPVMILPDGWQLFAMAMTGMLMVIGQLLFMAAIRVRETSFVAPFYYATLLFAFLYGMVFFGEIPDLWVFLGAGAIVFSGIAITLQGAREERLRRVT</sequence>
<feature type="transmembrane region" description="Helical" evidence="6">
    <location>
        <begin position="170"/>
        <end position="190"/>
    </location>
</feature>
<reference evidence="9 11" key="2">
    <citation type="submission" date="2016-08" db="EMBL/GenBank/DDBJ databases">
        <authorList>
            <person name="Varghese N."/>
            <person name="Submissions Spin"/>
        </authorList>
    </citation>
    <scope>NUCLEOTIDE SEQUENCE [LARGE SCALE GENOMIC DNA]</scope>
    <source>
        <strain evidence="9 11">HL-109</strain>
    </source>
</reference>
<keyword evidence="5 6" id="KW-0472">Membrane</keyword>
<evidence type="ECO:0000256" key="1">
    <source>
        <dbReference type="ARBA" id="ARBA00004141"/>
    </source>
</evidence>
<name>A0A0P8A7F0_9HYPH</name>
<reference evidence="8 10" key="1">
    <citation type="submission" date="2015-09" db="EMBL/GenBank/DDBJ databases">
        <title>Identification and resolution of microdiversity through metagenomic sequencing of parallel consortia.</title>
        <authorList>
            <person name="Nelson W.C."/>
            <person name="Romine M.F."/>
            <person name="Lindemann S.R."/>
        </authorList>
    </citation>
    <scope>NUCLEOTIDE SEQUENCE [LARGE SCALE GENOMIC DNA]</scope>
    <source>
        <strain evidence="8">HL-109</strain>
    </source>
</reference>
<keyword evidence="11" id="KW-1185">Reference proteome</keyword>
<dbReference type="OrthoDB" id="7818056at2"/>
<proteinExistence type="inferred from homology"/>
<feature type="transmembrane region" description="Helical" evidence="6">
    <location>
        <begin position="144"/>
        <end position="164"/>
    </location>
</feature>
<comment type="similarity">
    <text evidence="2">Belongs to the drug/metabolite transporter (DMT) superfamily. 10 TMS drug/metabolite exporter (DME) (TC 2.A.7.3) family.</text>
</comment>
<evidence type="ECO:0000256" key="3">
    <source>
        <dbReference type="ARBA" id="ARBA00022692"/>
    </source>
</evidence>
<dbReference type="AlphaFoldDB" id="A0A0P8A7F0"/>